<dbReference type="EMBL" id="CP002772">
    <property type="protein sequence ID" value="AEG18685.1"/>
    <property type="molecule type" value="Genomic_DNA"/>
</dbReference>
<proteinExistence type="predicted"/>
<organism evidence="1 2">
    <name type="scientific">Methanobacterium paludis (strain DSM 25820 / JCM 18151 / SWAN1)</name>
    <dbReference type="NCBI Taxonomy" id="868131"/>
    <lineage>
        <taxon>Archaea</taxon>
        <taxon>Methanobacteriati</taxon>
        <taxon>Methanobacteriota</taxon>
        <taxon>Methanomada group</taxon>
        <taxon>Methanobacteria</taxon>
        <taxon>Methanobacteriales</taxon>
        <taxon>Methanobacteriaceae</taxon>
        <taxon>Methanobacterium</taxon>
    </lineage>
</organism>
<dbReference type="KEGG" id="mew:MSWAN_1674"/>
<dbReference type="STRING" id="868131.MSWAN_1674"/>
<keyword evidence="2" id="KW-1185">Reference proteome</keyword>
<dbReference type="GeneID" id="10669183"/>
<dbReference type="Proteomes" id="UP000009231">
    <property type="component" value="Chromosome"/>
</dbReference>
<dbReference type="HOGENOM" id="CLU_2461817_0_0_2"/>
<protein>
    <recommendedName>
        <fullName evidence="3">SWIM-type domain-containing protein</fullName>
    </recommendedName>
</protein>
<reference evidence="1 2" key="1">
    <citation type="journal article" date="2014" name="Int. J. Syst. Evol. Microbiol.">
        <title>Methanobacterium paludis sp. nov. and a novel strain of Methanobacterium lacus isolated from northern peatlands.</title>
        <authorList>
            <person name="Cadillo-Quiroz H."/>
            <person name="Brauer S.L."/>
            <person name="Goodson N."/>
            <person name="Yavitt J.B."/>
            <person name="Zinder S.H."/>
        </authorList>
    </citation>
    <scope>NUCLEOTIDE SEQUENCE [LARGE SCALE GENOMIC DNA]</scope>
    <source>
        <strain evidence="2">DSM 25820 / JCM 18151 / SWAN1</strain>
    </source>
</reference>
<gene>
    <name evidence="1" type="ordered locus">MSWAN_1674</name>
</gene>
<dbReference type="RefSeq" id="WP_013826184.1">
    <property type="nucleotide sequence ID" value="NC_015574.1"/>
</dbReference>
<name>F6D2V6_METPW</name>
<evidence type="ECO:0000313" key="1">
    <source>
        <dbReference type="EMBL" id="AEG18685.1"/>
    </source>
</evidence>
<accession>F6D2V6</accession>
<sequence length="88" mass="10348">MATNRVESGWSLYKKGLVKLIEADVENAYYEFEVQGSKGEVYKVYYYEASWICECWDFKSHIIDPGTWHCKHCEACHFKLAEVKGMRL</sequence>
<evidence type="ECO:0008006" key="3">
    <source>
        <dbReference type="Google" id="ProtNLM"/>
    </source>
</evidence>
<evidence type="ECO:0000313" key="2">
    <source>
        <dbReference type="Proteomes" id="UP000009231"/>
    </source>
</evidence>
<dbReference type="AlphaFoldDB" id="F6D2V6"/>